<reference evidence="1 2" key="1">
    <citation type="submission" date="2020-07" db="EMBL/GenBank/DDBJ databases">
        <title>Halosimplex pelagicum sp. nov. and Halosimplex rubrum sp. nov., isolated from salted brown alga Laminaria, and emended description of the genus Halosimplex.</title>
        <authorList>
            <person name="Cui H."/>
        </authorList>
    </citation>
    <scope>NUCLEOTIDE SEQUENCE [LARGE SCALE GENOMIC DNA]</scope>
    <source>
        <strain evidence="1 2">R27</strain>
    </source>
</reference>
<dbReference type="KEGG" id="hrr:HZS55_20550"/>
<proteinExistence type="predicted"/>
<sequence>MDAARRGLLAAVPAAVAVTGCSLVSGTESEDRPPYTVENESGAPRSVDLRVWKVGAVDPLEERTDSFRDDFEAAAADGEVDESRFEWTDSYDLTIEPGAAAAPLESSSATGLLYVEASADHGERIGVWVEVGNPADDFFVDCSVYEAGTSVTTGAY</sequence>
<dbReference type="GeneID" id="56080307"/>
<evidence type="ECO:0000313" key="2">
    <source>
        <dbReference type="Proteomes" id="UP000509667"/>
    </source>
</evidence>
<dbReference type="PROSITE" id="PS51257">
    <property type="entry name" value="PROKAR_LIPOPROTEIN"/>
    <property type="match status" value="1"/>
</dbReference>
<dbReference type="EMBL" id="CP058910">
    <property type="protein sequence ID" value="QLH79536.1"/>
    <property type="molecule type" value="Genomic_DNA"/>
</dbReference>
<keyword evidence="2" id="KW-1185">Reference proteome</keyword>
<dbReference type="AlphaFoldDB" id="A0A7D5TEL5"/>
<dbReference type="OrthoDB" id="239945at2157"/>
<organism evidence="1 2">
    <name type="scientific">Halosimplex rubrum</name>
    <dbReference type="NCBI Taxonomy" id="869889"/>
    <lineage>
        <taxon>Archaea</taxon>
        <taxon>Methanobacteriati</taxon>
        <taxon>Methanobacteriota</taxon>
        <taxon>Stenosarchaea group</taxon>
        <taxon>Halobacteria</taxon>
        <taxon>Halobacteriales</taxon>
        <taxon>Haloarculaceae</taxon>
        <taxon>Halosimplex</taxon>
    </lineage>
</organism>
<gene>
    <name evidence="1" type="ORF">HZS55_20550</name>
</gene>
<protein>
    <submittedName>
        <fullName evidence="1">Uncharacterized protein</fullName>
    </submittedName>
</protein>
<name>A0A7D5TEL5_9EURY</name>
<evidence type="ECO:0000313" key="1">
    <source>
        <dbReference type="EMBL" id="QLH79536.1"/>
    </source>
</evidence>
<dbReference type="Proteomes" id="UP000509667">
    <property type="component" value="Chromosome"/>
</dbReference>
<accession>A0A7D5TEL5</accession>
<dbReference type="RefSeq" id="WP_179909401.1">
    <property type="nucleotide sequence ID" value="NZ_CP058910.1"/>
</dbReference>